<dbReference type="PANTHER" id="PTHR42763:SF2">
    <property type="entry name" value="ADP-GLUCOSE PHOSPHORYLASE"/>
    <property type="match status" value="1"/>
</dbReference>
<dbReference type="AlphaFoldDB" id="A0AAV5KAA1"/>
<dbReference type="InterPro" id="IPR032576">
    <property type="entry name" value="DUF4921"/>
</dbReference>
<dbReference type="EMBL" id="BPVZ01000054">
    <property type="protein sequence ID" value="GKV20260.1"/>
    <property type="molecule type" value="Genomic_DNA"/>
</dbReference>
<feature type="domain" description="DUF4921" evidence="1">
    <location>
        <begin position="17"/>
        <end position="198"/>
    </location>
</feature>
<name>A0AAV5KAA1_9ROSI</name>
<sequence>MGDVILAYKTRIEQIARHDSIKYVQVFKNHGASAGASMTHSHSQMLSLPIVPPSVSVRLDSMKEYFNRTGTCCLCEVQLKDLLINETSNFISIVPFAASFPFEIWIIPRYHASHLHEIDAEKAVEFGGLLKLMLRKIALQLNDPPFNFMFHTSPLRATDSELPYMHWYLQIVPQLTGVGGFELGTGCYINPVFPEDAAQVLRDVSNQVAD</sequence>
<dbReference type="InterPro" id="IPR036265">
    <property type="entry name" value="HIT-like_sf"/>
</dbReference>
<protein>
    <recommendedName>
        <fullName evidence="1">DUF4921 domain-containing protein</fullName>
    </recommendedName>
</protein>
<dbReference type="PANTHER" id="PTHR42763">
    <property type="entry name" value="ADP-GLUCOSE PHOSPHORYLASE"/>
    <property type="match status" value="1"/>
</dbReference>
<proteinExistence type="predicted"/>
<dbReference type="InterPro" id="IPR053177">
    <property type="entry name" value="ADP-glucose_phosphorylase"/>
</dbReference>
<organism evidence="2 3">
    <name type="scientific">Rubroshorea leprosula</name>
    <dbReference type="NCBI Taxonomy" id="152421"/>
    <lineage>
        <taxon>Eukaryota</taxon>
        <taxon>Viridiplantae</taxon>
        <taxon>Streptophyta</taxon>
        <taxon>Embryophyta</taxon>
        <taxon>Tracheophyta</taxon>
        <taxon>Spermatophyta</taxon>
        <taxon>Magnoliopsida</taxon>
        <taxon>eudicotyledons</taxon>
        <taxon>Gunneridae</taxon>
        <taxon>Pentapetalae</taxon>
        <taxon>rosids</taxon>
        <taxon>malvids</taxon>
        <taxon>Malvales</taxon>
        <taxon>Dipterocarpaceae</taxon>
        <taxon>Rubroshorea</taxon>
    </lineage>
</organism>
<dbReference type="Gene3D" id="3.30.428.10">
    <property type="entry name" value="HIT-like"/>
    <property type="match status" value="1"/>
</dbReference>
<dbReference type="Proteomes" id="UP001054252">
    <property type="component" value="Unassembled WGS sequence"/>
</dbReference>
<gene>
    <name evidence="2" type="ORF">SLEP1_g30415</name>
</gene>
<evidence type="ECO:0000313" key="3">
    <source>
        <dbReference type="Proteomes" id="UP001054252"/>
    </source>
</evidence>
<evidence type="ECO:0000259" key="1">
    <source>
        <dbReference type="Pfam" id="PF16268"/>
    </source>
</evidence>
<dbReference type="SUPFAM" id="SSF54197">
    <property type="entry name" value="HIT-like"/>
    <property type="match status" value="2"/>
</dbReference>
<keyword evidence="3" id="KW-1185">Reference proteome</keyword>
<comment type="caution">
    <text evidence="2">The sequence shown here is derived from an EMBL/GenBank/DDBJ whole genome shotgun (WGS) entry which is preliminary data.</text>
</comment>
<dbReference type="Pfam" id="PF16268">
    <property type="entry name" value="DUF4921"/>
    <property type="match status" value="1"/>
</dbReference>
<evidence type="ECO:0000313" key="2">
    <source>
        <dbReference type="EMBL" id="GKV20260.1"/>
    </source>
</evidence>
<reference evidence="2 3" key="1">
    <citation type="journal article" date="2021" name="Commun. Biol.">
        <title>The genome of Shorea leprosula (Dipterocarpaceae) highlights the ecological relevance of drought in aseasonal tropical rainforests.</title>
        <authorList>
            <person name="Ng K.K.S."/>
            <person name="Kobayashi M.J."/>
            <person name="Fawcett J.A."/>
            <person name="Hatakeyama M."/>
            <person name="Paape T."/>
            <person name="Ng C.H."/>
            <person name="Ang C.C."/>
            <person name="Tnah L.H."/>
            <person name="Lee C.T."/>
            <person name="Nishiyama T."/>
            <person name="Sese J."/>
            <person name="O'Brien M.J."/>
            <person name="Copetti D."/>
            <person name="Mohd Noor M.I."/>
            <person name="Ong R.C."/>
            <person name="Putra M."/>
            <person name="Sireger I.Z."/>
            <person name="Indrioko S."/>
            <person name="Kosugi Y."/>
            <person name="Izuno A."/>
            <person name="Isagi Y."/>
            <person name="Lee S.L."/>
            <person name="Shimizu K.K."/>
        </authorList>
    </citation>
    <scope>NUCLEOTIDE SEQUENCE [LARGE SCALE GENOMIC DNA]</scope>
    <source>
        <strain evidence="2">214</strain>
    </source>
</reference>
<accession>A0AAV5KAA1</accession>